<evidence type="ECO:0000313" key="4">
    <source>
        <dbReference type="Proteomes" id="UP000281112"/>
    </source>
</evidence>
<feature type="domain" description="DUF4875" evidence="2">
    <location>
        <begin position="92"/>
        <end position="187"/>
    </location>
</feature>
<dbReference type="Pfam" id="PF16175">
    <property type="entry name" value="DUF4875"/>
    <property type="match status" value="1"/>
</dbReference>
<dbReference type="EMBL" id="RJVQ01000002">
    <property type="protein sequence ID" value="RQW64005.1"/>
    <property type="molecule type" value="Genomic_DNA"/>
</dbReference>
<keyword evidence="1" id="KW-1133">Transmembrane helix</keyword>
<comment type="caution">
    <text evidence="3">The sequence shown here is derived from an EMBL/GenBank/DDBJ whole genome shotgun (WGS) entry which is preliminary data.</text>
</comment>
<dbReference type="AlphaFoldDB" id="A0A3N9TKA8"/>
<dbReference type="RefSeq" id="WP_124936127.1">
    <property type="nucleotide sequence ID" value="NZ_RJVQ01000002.1"/>
</dbReference>
<evidence type="ECO:0000313" key="3">
    <source>
        <dbReference type="EMBL" id="RQW64005.1"/>
    </source>
</evidence>
<dbReference type="Proteomes" id="UP000281112">
    <property type="component" value="Unassembled WGS sequence"/>
</dbReference>
<proteinExistence type="predicted"/>
<keyword evidence="4" id="KW-1185">Reference proteome</keyword>
<feature type="transmembrane region" description="Helical" evidence="1">
    <location>
        <begin position="39"/>
        <end position="56"/>
    </location>
</feature>
<evidence type="ECO:0000259" key="2">
    <source>
        <dbReference type="Pfam" id="PF16175"/>
    </source>
</evidence>
<organism evidence="3 4">
    <name type="scientific">Vibrio viridaestus</name>
    <dbReference type="NCBI Taxonomy" id="2487322"/>
    <lineage>
        <taxon>Bacteria</taxon>
        <taxon>Pseudomonadati</taxon>
        <taxon>Pseudomonadota</taxon>
        <taxon>Gammaproteobacteria</taxon>
        <taxon>Vibrionales</taxon>
        <taxon>Vibrionaceae</taxon>
        <taxon>Vibrio</taxon>
    </lineage>
</organism>
<keyword evidence="1" id="KW-0812">Transmembrane</keyword>
<dbReference type="OrthoDB" id="6904817at2"/>
<dbReference type="InterPro" id="IPR032383">
    <property type="entry name" value="DUF4875"/>
</dbReference>
<evidence type="ECO:0000256" key="1">
    <source>
        <dbReference type="SAM" id="Phobius"/>
    </source>
</evidence>
<gene>
    <name evidence="3" type="ORF">EES38_05210</name>
</gene>
<name>A0A3N9TKA8_9VIBR</name>
<sequence>MSKEKKIYKCKSCKETVEKNAKTCPHCGVKNPTITTAQGCFSFIILSLIIGFGFYACSDNQSTNNTKTQSQMTQLSDFDKSIDNLLHSDAPQPATVFYTDDISFASRSRLQAKIYTTTATTNDQLLATAASAARQLQQKNRVQFVSVIVFTSETDHEQPLTLDYAPDRKGTSGEKDTGSQYEVTWYQKLDK</sequence>
<accession>A0A3N9TKA8</accession>
<dbReference type="Gene3D" id="3.10.310.90">
    <property type="match status" value="1"/>
</dbReference>
<keyword evidence="1" id="KW-0472">Membrane</keyword>
<reference evidence="3 4" key="1">
    <citation type="submission" date="2018-11" db="EMBL/GenBank/DDBJ databases">
        <title>Vibrio LJC006 sp. nov., isolated from seawater during the bloom of the enteromorpha.</title>
        <authorList>
            <person name="Liang J."/>
        </authorList>
    </citation>
    <scope>NUCLEOTIDE SEQUENCE [LARGE SCALE GENOMIC DNA]</scope>
    <source>
        <strain evidence="3 4">LJC006</strain>
    </source>
</reference>
<protein>
    <submittedName>
        <fullName evidence="3">Zinc ribbon domain-containing protein</fullName>
    </submittedName>
</protein>